<comment type="caution">
    <text evidence="1">The sequence shown here is derived from an EMBL/GenBank/DDBJ whole genome shotgun (WGS) entry which is preliminary data.</text>
</comment>
<dbReference type="RefSeq" id="WP_205357886.1">
    <property type="nucleotide sequence ID" value="NZ_JADKYB010000007.1"/>
</dbReference>
<proteinExistence type="predicted"/>
<protein>
    <submittedName>
        <fullName evidence="1">Uncharacterized protein</fullName>
    </submittedName>
</protein>
<keyword evidence="2" id="KW-1185">Reference proteome</keyword>
<reference evidence="1 2" key="1">
    <citation type="submission" date="2021-01" db="EMBL/GenBank/DDBJ databases">
        <title>Streptomyces acididurans sp. nov., isolated from a peat swamp forest soil.</title>
        <authorList>
            <person name="Chantavorakit T."/>
            <person name="Duangmal K."/>
        </authorList>
    </citation>
    <scope>NUCLEOTIDE SEQUENCE [LARGE SCALE GENOMIC DNA]</scope>
    <source>
        <strain evidence="1 2">KK5PA1</strain>
    </source>
</reference>
<organism evidence="1 2">
    <name type="scientific">Actinacidiphila acididurans</name>
    <dbReference type="NCBI Taxonomy" id="2784346"/>
    <lineage>
        <taxon>Bacteria</taxon>
        <taxon>Bacillati</taxon>
        <taxon>Actinomycetota</taxon>
        <taxon>Actinomycetes</taxon>
        <taxon>Kitasatosporales</taxon>
        <taxon>Streptomycetaceae</taxon>
        <taxon>Actinacidiphila</taxon>
    </lineage>
</organism>
<evidence type="ECO:0000313" key="2">
    <source>
        <dbReference type="Proteomes" id="UP000749040"/>
    </source>
</evidence>
<dbReference type="Proteomes" id="UP000749040">
    <property type="component" value="Unassembled WGS sequence"/>
</dbReference>
<evidence type="ECO:0000313" key="1">
    <source>
        <dbReference type="EMBL" id="MBM9506040.1"/>
    </source>
</evidence>
<sequence>MLDTIGHSYSAFEQYHAMRLAADMTDGLDARQLRRLVETVTSQRGCRFHPGGDRWLLSEEILRKAGAGTSDAEAGNDSSR</sequence>
<accession>A0ABS2TRS3</accession>
<gene>
    <name evidence="1" type="ORF">ITX44_16055</name>
</gene>
<dbReference type="EMBL" id="JADKYB010000007">
    <property type="protein sequence ID" value="MBM9506040.1"/>
    <property type="molecule type" value="Genomic_DNA"/>
</dbReference>
<name>A0ABS2TRS3_9ACTN</name>